<gene>
    <name evidence="1" type="ORF">LCGC14_2263680</name>
</gene>
<sequence length="90" mass="10312">MLYSPEICKEAKEKPYLWGLPNEAKKWTLKAIKKVLEETDVPDAILCMARKPIKDTVCPTCGGYCAEHLGLYYCHEEFCKQQPFKEGGKK</sequence>
<evidence type="ECO:0000313" key="1">
    <source>
        <dbReference type="EMBL" id="KKL54610.1"/>
    </source>
</evidence>
<name>A0A0F9FBB4_9ZZZZ</name>
<dbReference type="AlphaFoldDB" id="A0A0F9FBB4"/>
<organism evidence="1">
    <name type="scientific">marine sediment metagenome</name>
    <dbReference type="NCBI Taxonomy" id="412755"/>
    <lineage>
        <taxon>unclassified sequences</taxon>
        <taxon>metagenomes</taxon>
        <taxon>ecological metagenomes</taxon>
    </lineage>
</organism>
<accession>A0A0F9FBB4</accession>
<dbReference type="EMBL" id="LAZR01031138">
    <property type="protein sequence ID" value="KKL54610.1"/>
    <property type="molecule type" value="Genomic_DNA"/>
</dbReference>
<comment type="caution">
    <text evidence="1">The sequence shown here is derived from an EMBL/GenBank/DDBJ whole genome shotgun (WGS) entry which is preliminary data.</text>
</comment>
<protein>
    <submittedName>
        <fullName evidence="1">Uncharacterized protein</fullName>
    </submittedName>
</protein>
<reference evidence="1" key="1">
    <citation type="journal article" date="2015" name="Nature">
        <title>Complex archaea that bridge the gap between prokaryotes and eukaryotes.</title>
        <authorList>
            <person name="Spang A."/>
            <person name="Saw J.H."/>
            <person name="Jorgensen S.L."/>
            <person name="Zaremba-Niedzwiedzka K."/>
            <person name="Martijn J."/>
            <person name="Lind A.E."/>
            <person name="van Eijk R."/>
            <person name="Schleper C."/>
            <person name="Guy L."/>
            <person name="Ettema T.J."/>
        </authorList>
    </citation>
    <scope>NUCLEOTIDE SEQUENCE</scope>
</reference>
<proteinExistence type="predicted"/>